<dbReference type="EMBL" id="JBHSFK010000010">
    <property type="protein sequence ID" value="MFC4501288.1"/>
    <property type="molecule type" value="Genomic_DNA"/>
</dbReference>
<comment type="caution">
    <text evidence="3">The sequence shown here is derived from an EMBL/GenBank/DDBJ whole genome shotgun (WGS) entry which is preliminary data.</text>
</comment>
<dbReference type="PROSITE" id="PS50082">
    <property type="entry name" value="WD_REPEATS_2"/>
    <property type="match status" value="1"/>
</dbReference>
<keyword evidence="1" id="KW-0853">WD repeat</keyword>
<accession>A0ABV9ART2</accession>
<evidence type="ECO:0008006" key="5">
    <source>
        <dbReference type="Google" id="ProtNLM"/>
    </source>
</evidence>
<evidence type="ECO:0000256" key="2">
    <source>
        <dbReference type="SAM" id="MobiDB-lite"/>
    </source>
</evidence>
<gene>
    <name evidence="3" type="ORF">ACFPIH_17400</name>
</gene>
<evidence type="ECO:0000313" key="4">
    <source>
        <dbReference type="Proteomes" id="UP001595839"/>
    </source>
</evidence>
<reference evidence="4" key="1">
    <citation type="journal article" date="2019" name="Int. J. Syst. Evol. Microbiol.">
        <title>The Global Catalogue of Microorganisms (GCM) 10K type strain sequencing project: providing services to taxonomists for standard genome sequencing and annotation.</title>
        <authorList>
            <consortium name="The Broad Institute Genomics Platform"/>
            <consortium name="The Broad Institute Genome Sequencing Center for Infectious Disease"/>
            <person name="Wu L."/>
            <person name="Ma J."/>
        </authorList>
    </citation>
    <scope>NUCLEOTIDE SEQUENCE [LARGE SCALE GENOMIC DNA]</scope>
    <source>
        <strain evidence="4">CGMCC 4.7177</strain>
    </source>
</reference>
<evidence type="ECO:0000313" key="3">
    <source>
        <dbReference type="EMBL" id="MFC4501288.1"/>
    </source>
</evidence>
<dbReference type="SUPFAM" id="SSF50978">
    <property type="entry name" value="WD40 repeat-like"/>
    <property type="match status" value="1"/>
</dbReference>
<name>A0ABV9ART2_9ACTN</name>
<protein>
    <recommendedName>
        <fullName evidence="5">Anaphase-promoting complex subunit 4 WD40 domain-containing protein</fullName>
    </recommendedName>
</protein>
<dbReference type="PROSITE" id="PS50294">
    <property type="entry name" value="WD_REPEATS_REGION"/>
    <property type="match status" value="1"/>
</dbReference>
<sequence length="31" mass="3185">MYALGFSPDGTTLATGSGDNKVRLGSIPTRT</sequence>
<keyword evidence="4" id="KW-1185">Reference proteome</keyword>
<feature type="region of interest" description="Disordered" evidence="2">
    <location>
        <begin position="1"/>
        <end position="31"/>
    </location>
</feature>
<organism evidence="3 4">
    <name type="scientific">Streptomyces vulcanius</name>
    <dbReference type="NCBI Taxonomy" id="1441876"/>
    <lineage>
        <taxon>Bacteria</taxon>
        <taxon>Bacillati</taxon>
        <taxon>Actinomycetota</taxon>
        <taxon>Actinomycetes</taxon>
        <taxon>Kitasatosporales</taxon>
        <taxon>Streptomycetaceae</taxon>
        <taxon>Streptomyces</taxon>
    </lineage>
</organism>
<dbReference type="InterPro" id="IPR036322">
    <property type="entry name" value="WD40_repeat_dom_sf"/>
</dbReference>
<dbReference type="Gene3D" id="2.130.10.10">
    <property type="entry name" value="YVTN repeat-like/Quinoprotein amine dehydrogenase"/>
    <property type="match status" value="1"/>
</dbReference>
<evidence type="ECO:0000256" key="1">
    <source>
        <dbReference type="PROSITE-ProRule" id="PRU00221"/>
    </source>
</evidence>
<feature type="repeat" description="WD" evidence="1">
    <location>
        <begin position="1"/>
        <end position="31"/>
    </location>
</feature>
<dbReference type="Proteomes" id="UP001595839">
    <property type="component" value="Unassembled WGS sequence"/>
</dbReference>
<dbReference type="InterPro" id="IPR015943">
    <property type="entry name" value="WD40/YVTN_repeat-like_dom_sf"/>
</dbReference>
<dbReference type="InterPro" id="IPR001680">
    <property type="entry name" value="WD40_rpt"/>
</dbReference>
<feature type="compositionally biased region" description="Polar residues" evidence="2">
    <location>
        <begin position="9"/>
        <end position="18"/>
    </location>
</feature>
<proteinExistence type="predicted"/>